<evidence type="ECO:0000256" key="1">
    <source>
        <dbReference type="SAM" id="SignalP"/>
    </source>
</evidence>
<feature type="chain" id="PRO_5042063672" evidence="1">
    <location>
        <begin position="20"/>
        <end position="216"/>
    </location>
</feature>
<dbReference type="Proteomes" id="UP001195483">
    <property type="component" value="Unassembled WGS sequence"/>
</dbReference>
<gene>
    <name evidence="2" type="ORF">CHS0354_039584</name>
</gene>
<organism evidence="2 3">
    <name type="scientific">Potamilus streckersoni</name>
    <dbReference type="NCBI Taxonomy" id="2493646"/>
    <lineage>
        <taxon>Eukaryota</taxon>
        <taxon>Metazoa</taxon>
        <taxon>Spiralia</taxon>
        <taxon>Lophotrochozoa</taxon>
        <taxon>Mollusca</taxon>
        <taxon>Bivalvia</taxon>
        <taxon>Autobranchia</taxon>
        <taxon>Heteroconchia</taxon>
        <taxon>Palaeoheterodonta</taxon>
        <taxon>Unionida</taxon>
        <taxon>Unionoidea</taxon>
        <taxon>Unionidae</taxon>
        <taxon>Ambleminae</taxon>
        <taxon>Lampsilini</taxon>
        <taxon>Potamilus</taxon>
    </lineage>
</organism>
<reference evidence="2" key="3">
    <citation type="submission" date="2023-05" db="EMBL/GenBank/DDBJ databases">
        <authorList>
            <person name="Smith C.H."/>
        </authorList>
    </citation>
    <scope>NUCLEOTIDE SEQUENCE</scope>
    <source>
        <strain evidence="2">CHS0354</strain>
        <tissue evidence="2">Mantle</tissue>
    </source>
</reference>
<keyword evidence="3" id="KW-1185">Reference proteome</keyword>
<reference evidence="2" key="2">
    <citation type="journal article" date="2021" name="Genome Biol. Evol.">
        <title>Developing a high-quality reference genome for a parasitic bivalve with doubly uniparental inheritance (Bivalvia: Unionida).</title>
        <authorList>
            <person name="Smith C.H."/>
        </authorList>
    </citation>
    <scope>NUCLEOTIDE SEQUENCE</scope>
    <source>
        <strain evidence="2">CHS0354</strain>
        <tissue evidence="2">Mantle</tissue>
    </source>
</reference>
<dbReference type="AlphaFoldDB" id="A0AAE0RR11"/>
<name>A0AAE0RR11_9BIVA</name>
<accession>A0AAE0RR11</accession>
<evidence type="ECO:0000313" key="3">
    <source>
        <dbReference type="Proteomes" id="UP001195483"/>
    </source>
</evidence>
<comment type="caution">
    <text evidence="2">The sequence shown here is derived from an EMBL/GenBank/DDBJ whole genome shotgun (WGS) entry which is preliminary data.</text>
</comment>
<keyword evidence="1" id="KW-0732">Signal</keyword>
<feature type="signal peptide" evidence="1">
    <location>
        <begin position="1"/>
        <end position="19"/>
    </location>
</feature>
<protein>
    <submittedName>
        <fullName evidence="2">Uncharacterized protein</fullName>
    </submittedName>
</protein>
<proteinExistence type="predicted"/>
<evidence type="ECO:0000313" key="2">
    <source>
        <dbReference type="EMBL" id="KAK3578037.1"/>
    </source>
</evidence>
<sequence>MMNRLMLSILLIVMHRVQAKGDNHTTNLNLYLNNTEQSQHLPQEYLNNTEQRLYLPQEYLNNTEQRLYLQQKAQYMDQTITAGNTRCRSNNKCGFHSGTGYSWCYTDYSNNWDYCCTGICSFVQNGFYWCPSGEVWQYCGSHLYKDIEGRPCLETHLCGLHNEDGDMVNYWCLVDLAGNWGYCCAPYSLCEKHGMDYLWCYTTRSSSGTKWQYCKL</sequence>
<dbReference type="EMBL" id="JAEAOA010002311">
    <property type="protein sequence ID" value="KAK3578037.1"/>
    <property type="molecule type" value="Genomic_DNA"/>
</dbReference>
<reference evidence="2" key="1">
    <citation type="journal article" date="2021" name="Genome Biol. Evol.">
        <title>A High-Quality Reference Genome for a Parasitic Bivalve with Doubly Uniparental Inheritance (Bivalvia: Unionida).</title>
        <authorList>
            <person name="Smith C.H."/>
        </authorList>
    </citation>
    <scope>NUCLEOTIDE SEQUENCE</scope>
    <source>
        <strain evidence="2">CHS0354</strain>
    </source>
</reference>